<name>A0ABT8T5J0_9BACT</name>
<reference evidence="1 2" key="1">
    <citation type="submission" date="2023-06" db="EMBL/GenBank/DDBJ databases">
        <title>Campylobacter magnum sp. nov., isolated from cecal contents of domestic pigs (Sus scrofa domesticus).</title>
        <authorList>
            <person name="Papic B."/>
            <person name="Gruntar I."/>
        </authorList>
    </citation>
    <scope>NUCLEOTIDE SEQUENCE [LARGE SCALE GENOMIC DNA]</scope>
    <source>
        <strain evidence="2">34484-21</strain>
    </source>
</reference>
<sequence>MAKVGSGAVSKTAKNLAKDLARNSRIPIGACSAFGDIKPKIDYPLIWEYTIFVPLDRDEKELIASTLGICEHKLTASNKNAKYKSFKLNLLVRSENERLEIFAKLKAACAFVL</sequence>
<dbReference type="InterPro" id="IPR027471">
    <property type="entry name" value="YbeD-like_sf"/>
</dbReference>
<dbReference type="Gene3D" id="3.30.70.260">
    <property type="match status" value="1"/>
</dbReference>
<comment type="caution">
    <text evidence="1">The sequence shown here is derived from an EMBL/GenBank/DDBJ whole genome shotgun (WGS) entry which is preliminary data.</text>
</comment>
<dbReference type="Proteomes" id="UP001171111">
    <property type="component" value="Unassembled WGS sequence"/>
</dbReference>
<evidence type="ECO:0000313" key="2">
    <source>
        <dbReference type="Proteomes" id="UP001171111"/>
    </source>
</evidence>
<dbReference type="EMBL" id="JAULJQ010000002">
    <property type="protein sequence ID" value="MDO2408914.1"/>
    <property type="molecule type" value="Genomic_DNA"/>
</dbReference>
<proteinExistence type="predicted"/>
<keyword evidence="2" id="KW-1185">Reference proteome</keyword>
<protein>
    <submittedName>
        <fullName evidence="1">DUF493 family protein</fullName>
    </submittedName>
</protein>
<organism evidence="1 2">
    <name type="scientific">Campylobacter magnus</name>
    <dbReference type="NCBI Taxonomy" id="3026462"/>
    <lineage>
        <taxon>Bacteria</taxon>
        <taxon>Pseudomonadati</taxon>
        <taxon>Campylobacterota</taxon>
        <taxon>Epsilonproteobacteria</taxon>
        <taxon>Campylobacterales</taxon>
        <taxon>Campylobacteraceae</taxon>
        <taxon>Campylobacter</taxon>
    </lineage>
</organism>
<gene>
    <name evidence="1" type="ORF">Q2362_02215</name>
</gene>
<dbReference type="RefSeq" id="WP_302243681.1">
    <property type="nucleotide sequence ID" value="NZ_JAULJQ010000002.1"/>
</dbReference>
<dbReference type="SUPFAM" id="SSF117991">
    <property type="entry name" value="YbeD/HP0495-like"/>
    <property type="match status" value="1"/>
</dbReference>
<accession>A0ABT8T5J0</accession>
<evidence type="ECO:0000313" key="1">
    <source>
        <dbReference type="EMBL" id="MDO2408914.1"/>
    </source>
</evidence>